<dbReference type="PANTHER" id="PTHR42711">
    <property type="entry name" value="ABC TRANSPORTER ATP-BINDING PROTEIN"/>
    <property type="match status" value="1"/>
</dbReference>
<keyword evidence="3" id="KW-0547">Nucleotide-binding</keyword>
<dbReference type="Pfam" id="PF00005">
    <property type="entry name" value="ABC_tran"/>
    <property type="match status" value="1"/>
</dbReference>
<dbReference type="PANTHER" id="PTHR42711:SF5">
    <property type="entry name" value="ABC TRANSPORTER ATP-BINDING PROTEIN NATA"/>
    <property type="match status" value="1"/>
</dbReference>
<evidence type="ECO:0000259" key="5">
    <source>
        <dbReference type="Pfam" id="PF00005"/>
    </source>
</evidence>
<dbReference type="InterPro" id="IPR050763">
    <property type="entry name" value="ABC_transporter_ATP-binding"/>
</dbReference>
<dbReference type="GO" id="GO:0005524">
    <property type="term" value="F:ATP binding"/>
    <property type="evidence" value="ECO:0007669"/>
    <property type="project" value="UniProtKB-KW"/>
</dbReference>
<dbReference type="Proteomes" id="UP000019102">
    <property type="component" value="Unassembled WGS sequence"/>
</dbReference>
<evidence type="ECO:0000256" key="2">
    <source>
        <dbReference type="ARBA" id="ARBA00022448"/>
    </source>
</evidence>
<comment type="caution">
    <text evidence="6">The sequence shown here is derived from an EMBL/GenBank/DDBJ whole genome shotgun (WGS) entry which is preliminary data.</text>
</comment>
<dbReference type="SUPFAM" id="SSF52540">
    <property type="entry name" value="P-loop containing nucleoside triphosphate hydrolases"/>
    <property type="match status" value="1"/>
</dbReference>
<evidence type="ECO:0000256" key="1">
    <source>
        <dbReference type="ARBA" id="ARBA00005417"/>
    </source>
</evidence>
<dbReference type="GO" id="GO:0016887">
    <property type="term" value="F:ATP hydrolysis activity"/>
    <property type="evidence" value="ECO:0007669"/>
    <property type="project" value="InterPro"/>
</dbReference>
<reference evidence="6 7" key="1">
    <citation type="journal article" date="2014" name="Genome Announc.">
        <title>Draft Genome Sequence of the Boron-Tolerant and Moderately Halotolerant Bacterium Gracilibacillus boraciitolerans JCM 21714T.</title>
        <authorList>
            <person name="Ahmed I."/>
            <person name="Oshima K."/>
            <person name="Suda W."/>
            <person name="Kitamura K."/>
            <person name="Iida T."/>
            <person name="Ohmori Y."/>
            <person name="Fujiwara T."/>
            <person name="Hattori M."/>
            <person name="Ohkuma M."/>
        </authorList>
    </citation>
    <scope>NUCLEOTIDE SEQUENCE [LARGE SCALE GENOMIC DNA]</scope>
    <source>
        <strain evidence="6 7">JCM 21714</strain>
    </source>
</reference>
<evidence type="ECO:0000256" key="3">
    <source>
        <dbReference type="ARBA" id="ARBA00022741"/>
    </source>
</evidence>
<feature type="domain" description="ABC transporter" evidence="5">
    <location>
        <begin position="20"/>
        <end position="72"/>
    </location>
</feature>
<accession>W4VIR7</accession>
<dbReference type="Gene3D" id="3.40.50.300">
    <property type="entry name" value="P-loop containing nucleotide triphosphate hydrolases"/>
    <property type="match status" value="1"/>
</dbReference>
<organism evidence="6 7">
    <name type="scientific">Gracilibacillus boraciitolerans JCM 21714</name>
    <dbReference type="NCBI Taxonomy" id="1298598"/>
    <lineage>
        <taxon>Bacteria</taxon>
        <taxon>Bacillati</taxon>
        <taxon>Bacillota</taxon>
        <taxon>Bacilli</taxon>
        <taxon>Bacillales</taxon>
        <taxon>Bacillaceae</taxon>
        <taxon>Gracilibacillus</taxon>
    </lineage>
</organism>
<evidence type="ECO:0000313" key="6">
    <source>
        <dbReference type="EMBL" id="GAE93300.1"/>
    </source>
</evidence>
<dbReference type="EMBL" id="BAVS01000011">
    <property type="protein sequence ID" value="GAE93300.1"/>
    <property type="molecule type" value="Genomic_DNA"/>
</dbReference>
<dbReference type="InterPro" id="IPR027417">
    <property type="entry name" value="P-loop_NTPase"/>
</dbReference>
<protein>
    <submittedName>
        <fullName evidence="6">ABC transporter</fullName>
    </submittedName>
</protein>
<dbReference type="InterPro" id="IPR003439">
    <property type="entry name" value="ABC_transporter-like_ATP-bd"/>
</dbReference>
<comment type="similarity">
    <text evidence="1">Belongs to the ABC transporter superfamily.</text>
</comment>
<dbReference type="AlphaFoldDB" id="W4VIR7"/>
<sequence>MESVISVKNLTKTYKKVDAVKGISFDVKEGEIFGFLGPNGAGKSTTINMICTMLKPTSGEIMINGIMQTTKKTRFVEVLALYFKRILWMKS</sequence>
<keyword evidence="7" id="KW-1185">Reference proteome</keyword>
<proteinExistence type="inferred from homology"/>
<evidence type="ECO:0000256" key="4">
    <source>
        <dbReference type="ARBA" id="ARBA00022840"/>
    </source>
</evidence>
<name>W4VIR7_9BACI</name>
<keyword evidence="2" id="KW-0813">Transport</keyword>
<dbReference type="STRING" id="1298598.JCM21714_2371"/>
<dbReference type="eggNOG" id="COG1131">
    <property type="taxonomic scope" value="Bacteria"/>
</dbReference>
<keyword evidence="4" id="KW-0067">ATP-binding</keyword>
<evidence type="ECO:0000313" key="7">
    <source>
        <dbReference type="Proteomes" id="UP000019102"/>
    </source>
</evidence>
<gene>
    <name evidence="6" type="ORF">JCM21714_2371</name>
</gene>